<name>A0A3B0P766_MYCSY</name>
<dbReference type="EMBL" id="LS991953">
    <property type="protein sequence ID" value="SYV92822.1"/>
    <property type="molecule type" value="Genomic_DNA"/>
</dbReference>
<accession>A0A3B0P766</accession>
<protein>
    <submittedName>
        <fullName evidence="1">Uncharacterized protein</fullName>
    </submittedName>
</protein>
<proteinExistence type="predicted"/>
<sequence length="55" mass="5428">MNSDFSLALVQALGFGSASPSGAGTTIESVVHLNAGNTDEAFNNASSNALLLSAS</sequence>
<dbReference type="AlphaFoldDB" id="A0A3B0P766"/>
<evidence type="ECO:0000313" key="1">
    <source>
        <dbReference type="EMBL" id="SYV92822.1"/>
    </source>
</evidence>
<gene>
    <name evidence="1" type="ORF">NCTC10124_00549</name>
</gene>
<reference evidence="2" key="1">
    <citation type="submission" date="2018-06" db="EMBL/GenBank/DDBJ databases">
        <authorList>
            <consortium name="Pathogen Informatics"/>
        </authorList>
    </citation>
    <scope>NUCLEOTIDE SEQUENCE [LARGE SCALE GENOMIC DNA]</scope>
    <source>
        <strain evidence="2">NCTC10124</strain>
    </source>
</reference>
<evidence type="ECO:0000313" key="2">
    <source>
        <dbReference type="Proteomes" id="UP000259328"/>
    </source>
</evidence>
<organism evidence="1 2">
    <name type="scientific">Mycoplasmopsis synoviae</name>
    <name type="common">Mycoplasma synoviae</name>
    <dbReference type="NCBI Taxonomy" id="2109"/>
    <lineage>
        <taxon>Bacteria</taxon>
        <taxon>Bacillati</taxon>
        <taxon>Mycoplasmatota</taxon>
        <taxon>Mycoplasmoidales</taxon>
        <taxon>Metamycoplasmataceae</taxon>
        <taxon>Mycoplasmopsis</taxon>
    </lineage>
</organism>
<dbReference type="Proteomes" id="UP000259328">
    <property type="component" value="Chromosome"/>
</dbReference>